<comment type="caution">
    <text evidence="3">The sequence shown here is derived from an EMBL/GenBank/DDBJ whole genome shotgun (WGS) entry which is preliminary data.</text>
</comment>
<evidence type="ECO:0000256" key="1">
    <source>
        <dbReference type="ARBA" id="ARBA00022679"/>
    </source>
</evidence>
<dbReference type="InterPro" id="IPR011063">
    <property type="entry name" value="TilS/TtcA_N"/>
</dbReference>
<reference evidence="3 4" key="1">
    <citation type="submission" date="2018-08" db="EMBL/GenBank/DDBJ databases">
        <title>A genome reference for cultivated species of the human gut microbiota.</title>
        <authorList>
            <person name="Zou Y."/>
            <person name="Xue W."/>
            <person name="Luo G."/>
        </authorList>
    </citation>
    <scope>NUCLEOTIDE SEQUENCE [LARGE SCALE GENOMIC DNA]</scope>
    <source>
        <strain evidence="3 4">AF18-46</strain>
    </source>
</reference>
<dbReference type="GO" id="GO:0008033">
    <property type="term" value="P:tRNA processing"/>
    <property type="evidence" value="ECO:0007669"/>
    <property type="project" value="InterPro"/>
</dbReference>
<dbReference type="CDD" id="cd24138">
    <property type="entry name" value="TtcA-like"/>
    <property type="match status" value="1"/>
</dbReference>
<dbReference type="InterPro" id="IPR014729">
    <property type="entry name" value="Rossmann-like_a/b/a_fold"/>
</dbReference>
<keyword evidence="1" id="KW-0808">Transferase</keyword>
<evidence type="ECO:0000313" key="4">
    <source>
        <dbReference type="Proteomes" id="UP000284731"/>
    </source>
</evidence>
<dbReference type="Proteomes" id="UP000284731">
    <property type="component" value="Unassembled WGS sequence"/>
</dbReference>
<organism evidence="3 4">
    <name type="scientific">Solobacterium moorei</name>
    <dbReference type="NCBI Taxonomy" id="102148"/>
    <lineage>
        <taxon>Bacteria</taxon>
        <taxon>Bacillati</taxon>
        <taxon>Bacillota</taxon>
        <taxon>Erysipelotrichia</taxon>
        <taxon>Erysipelotrichales</taxon>
        <taxon>Erysipelotrichaceae</taxon>
        <taxon>Solobacterium</taxon>
    </lineage>
</organism>
<dbReference type="EMBL" id="QRWX01000002">
    <property type="protein sequence ID" value="RGT56070.1"/>
    <property type="molecule type" value="Genomic_DNA"/>
</dbReference>
<dbReference type="PIRSF" id="PIRSF004976">
    <property type="entry name" value="ATPase_YdaO"/>
    <property type="match status" value="1"/>
</dbReference>
<feature type="domain" description="tRNA(Ile)-lysidine/2-thiocytidine synthase N-terminal" evidence="2">
    <location>
        <begin position="26"/>
        <end position="198"/>
    </location>
</feature>
<gene>
    <name evidence="3" type="ORF">DWX20_04480</name>
</gene>
<dbReference type="Pfam" id="PF01171">
    <property type="entry name" value="ATP_bind_3"/>
    <property type="match status" value="1"/>
</dbReference>
<dbReference type="InterPro" id="IPR035107">
    <property type="entry name" value="tRNA_thiolation_TtcA_Ctu1"/>
</dbReference>
<accession>A0A412PF33</accession>
<dbReference type="RefSeq" id="WP_118764638.1">
    <property type="nucleotide sequence ID" value="NZ_CABJCF010000002.1"/>
</dbReference>
<sequence>MSLKKIIGAIYKADTDYNLIQNGDRICVGVSGGKDSILLLYALSIYQKAAKRISGKEFSVIGIHLEMGFSDMDFTEVRKFMKKHNIEYIDYPTKLYDILQLHPSKKNGNIQCSLCSTLKKGAIVKAAQEYNCNKTAFAHHADDAIETLFMNMIYGGRISTFTPAMYLKNTGMGFIRPFVYVYEDEIKNTVRHEQLPVVKSTCPNDGFTKRQDTKELLANIYQTYPFAKKNFLTSLSNQEQIKLWIKGEEWENSNK</sequence>
<dbReference type="PANTHER" id="PTHR43686">
    <property type="entry name" value="SULFURTRANSFERASE-RELATED"/>
    <property type="match status" value="1"/>
</dbReference>
<evidence type="ECO:0000259" key="2">
    <source>
        <dbReference type="Pfam" id="PF01171"/>
    </source>
</evidence>
<evidence type="ECO:0000313" key="3">
    <source>
        <dbReference type="EMBL" id="RGT56070.1"/>
    </source>
</evidence>
<dbReference type="GO" id="GO:0016740">
    <property type="term" value="F:transferase activity"/>
    <property type="evidence" value="ECO:0007669"/>
    <property type="project" value="UniProtKB-KW"/>
</dbReference>
<protein>
    <submittedName>
        <fullName evidence="3">tRNA 2-thiocytidine biosynthesis protein TtcA</fullName>
    </submittedName>
</protein>
<proteinExistence type="predicted"/>
<dbReference type="SUPFAM" id="SSF52402">
    <property type="entry name" value="Adenine nucleotide alpha hydrolases-like"/>
    <property type="match status" value="1"/>
</dbReference>
<dbReference type="PANTHER" id="PTHR43686:SF1">
    <property type="entry name" value="AMINOTRAN_5 DOMAIN-CONTAINING PROTEIN"/>
    <property type="match status" value="1"/>
</dbReference>
<dbReference type="AlphaFoldDB" id="A0A412PF33"/>
<dbReference type="Gene3D" id="3.40.50.620">
    <property type="entry name" value="HUPs"/>
    <property type="match status" value="1"/>
</dbReference>
<name>A0A412PF33_9FIRM</name>